<comment type="similarity">
    <text evidence="3">Belongs to the methyl-accepting chemotaxis (MCP) protein family.</text>
</comment>
<evidence type="ECO:0000256" key="2">
    <source>
        <dbReference type="ARBA" id="ARBA00023224"/>
    </source>
</evidence>
<evidence type="ECO:0000256" key="5">
    <source>
        <dbReference type="SAM" id="MobiDB-lite"/>
    </source>
</evidence>
<dbReference type="PRINTS" id="PR00260">
    <property type="entry name" value="CHEMTRNSDUCR"/>
</dbReference>
<feature type="transmembrane region" description="Helical" evidence="6">
    <location>
        <begin position="201"/>
        <end position="221"/>
    </location>
</feature>
<dbReference type="PANTHER" id="PTHR43531:SF11">
    <property type="entry name" value="METHYL-ACCEPTING CHEMOTAXIS PROTEIN 3"/>
    <property type="match status" value="1"/>
</dbReference>
<evidence type="ECO:0000313" key="9">
    <source>
        <dbReference type="EMBL" id="SNY45879.1"/>
    </source>
</evidence>
<feature type="domain" description="T-SNARE coiled-coil homology" evidence="8">
    <location>
        <begin position="263"/>
        <end position="325"/>
    </location>
</feature>
<evidence type="ECO:0000256" key="6">
    <source>
        <dbReference type="SAM" id="Phobius"/>
    </source>
</evidence>
<keyword evidence="6" id="KW-0812">Transmembrane</keyword>
<dbReference type="PANTHER" id="PTHR43531">
    <property type="entry name" value="PROTEIN ICFG"/>
    <property type="match status" value="1"/>
</dbReference>
<feature type="region of interest" description="Disordered" evidence="5">
    <location>
        <begin position="501"/>
        <end position="538"/>
    </location>
</feature>
<evidence type="ECO:0000256" key="1">
    <source>
        <dbReference type="ARBA" id="ARBA00022500"/>
    </source>
</evidence>
<dbReference type="Gene3D" id="1.10.287.950">
    <property type="entry name" value="Methyl-accepting chemotaxis protein"/>
    <property type="match status" value="1"/>
</dbReference>
<dbReference type="InterPro" id="IPR004090">
    <property type="entry name" value="Chemotax_Me-accpt_rcpt"/>
</dbReference>
<dbReference type="OrthoDB" id="9781845at2"/>
<evidence type="ECO:0000256" key="3">
    <source>
        <dbReference type="ARBA" id="ARBA00029447"/>
    </source>
</evidence>
<feature type="transmembrane region" description="Helical" evidence="6">
    <location>
        <begin position="6"/>
        <end position="29"/>
    </location>
</feature>
<dbReference type="GO" id="GO:0006935">
    <property type="term" value="P:chemotaxis"/>
    <property type="evidence" value="ECO:0007669"/>
    <property type="project" value="UniProtKB-KW"/>
</dbReference>
<reference evidence="10" key="1">
    <citation type="submission" date="2017-09" db="EMBL/GenBank/DDBJ databases">
        <authorList>
            <person name="Varghese N."/>
            <person name="Submissions S."/>
        </authorList>
    </citation>
    <scope>NUCLEOTIDE SEQUENCE [LARGE SCALE GENOMIC DNA]</scope>
    <source>
        <strain evidence="10">CGMCC 1.12461</strain>
    </source>
</reference>
<dbReference type="Proteomes" id="UP000219353">
    <property type="component" value="Unassembled WGS sequence"/>
</dbReference>
<dbReference type="GO" id="GO:0007165">
    <property type="term" value="P:signal transduction"/>
    <property type="evidence" value="ECO:0007669"/>
    <property type="project" value="UniProtKB-KW"/>
</dbReference>
<dbReference type="Pfam" id="PF12729">
    <property type="entry name" value="4HB_MCP_1"/>
    <property type="match status" value="1"/>
</dbReference>
<dbReference type="SMART" id="SM00283">
    <property type="entry name" value="MA"/>
    <property type="match status" value="1"/>
</dbReference>
<dbReference type="GO" id="GO:0005886">
    <property type="term" value="C:plasma membrane"/>
    <property type="evidence" value="ECO:0007669"/>
    <property type="project" value="TreeGrafter"/>
</dbReference>
<sequence length="553" mass="59890">MIRIGIKTLLYIAFALLIALLAVTSYMGLSALDRARDRLNETIDGPAAKVRLSGQIRANLLELDRLQKDYIIAFTADRKTQFEMAIGETTTKFDQRLPELEALVSAEGKEVLQTLKTALAEYRAVARQVRSISALTEDSGANKEDIDRTDREAYLLLESKGVPALNTVETAVRKLVEINELDMVDSQQRAELRYQETRTRLLTTLLVSFILAVLAAVIIILRINLVSRLAVAIGEGDLNQQFNPNASDADIYGVLRNMNGKLREIVGEIKESSGNVTAGSIELSSTGQQIAQGATEQAASLEEISSSMEQMSANISQTADNARQTEQIARKAATDADSTGEAVRSSVTAMKDIVEKIGIISEIARQTNLLALNAAIEAARAGEHGKGFTVVAAEVRKLAERSQKAAGEIVERSKNSLDVSEKAGAMLAELVPNIQRTSDLVQEISAAALEQDKGAAEINRALQQLDQVVQQSAASAEELAATSEELSAQAEQMNASVEFFRVDNQPGVKTTTGRKSKEGQKNQPMKKRPLSAKLASAGGVALDLDDDEDFVRY</sequence>
<evidence type="ECO:0000259" key="8">
    <source>
        <dbReference type="PROSITE" id="PS50192"/>
    </source>
</evidence>
<accession>A0A285ID23</accession>
<dbReference type="RefSeq" id="WP_097110178.1">
    <property type="nucleotide sequence ID" value="NZ_OBEB01000001.1"/>
</dbReference>
<dbReference type="Pfam" id="PF00015">
    <property type="entry name" value="MCPsignal"/>
    <property type="match status" value="1"/>
</dbReference>
<keyword evidence="10" id="KW-1185">Reference proteome</keyword>
<dbReference type="AlphaFoldDB" id="A0A285ID23"/>
<name>A0A285ID23_9GAMM</name>
<keyword evidence="6" id="KW-0472">Membrane</keyword>
<evidence type="ECO:0000256" key="4">
    <source>
        <dbReference type="PROSITE-ProRule" id="PRU00284"/>
    </source>
</evidence>
<dbReference type="PROSITE" id="PS50192">
    <property type="entry name" value="T_SNARE"/>
    <property type="match status" value="1"/>
</dbReference>
<dbReference type="InterPro" id="IPR004089">
    <property type="entry name" value="MCPsignal_dom"/>
</dbReference>
<dbReference type="InterPro" id="IPR000727">
    <property type="entry name" value="T_SNARE_dom"/>
</dbReference>
<keyword evidence="6" id="KW-1133">Transmembrane helix</keyword>
<dbReference type="GO" id="GO:0004888">
    <property type="term" value="F:transmembrane signaling receptor activity"/>
    <property type="evidence" value="ECO:0007669"/>
    <property type="project" value="InterPro"/>
</dbReference>
<proteinExistence type="inferred from homology"/>
<evidence type="ECO:0000259" key="7">
    <source>
        <dbReference type="PROSITE" id="PS50111"/>
    </source>
</evidence>
<dbReference type="EMBL" id="OBEB01000001">
    <property type="protein sequence ID" value="SNY45879.1"/>
    <property type="molecule type" value="Genomic_DNA"/>
</dbReference>
<dbReference type="InterPro" id="IPR051310">
    <property type="entry name" value="MCP_chemotaxis"/>
</dbReference>
<keyword evidence="1" id="KW-0145">Chemotaxis</keyword>
<keyword evidence="2 4" id="KW-0807">Transducer</keyword>
<dbReference type="InterPro" id="IPR024478">
    <property type="entry name" value="HlyB_4HB_MCP"/>
</dbReference>
<gene>
    <name evidence="9" type="ORF">SAMN06297280_0978</name>
</gene>
<dbReference type="SUPFAM" id="SSF58104">
    <property type="entry name" value="Methyl-accepting chemotaxis protein (MCP) signaling domain"/>
    <property type="match status" value="1"/>
</dbReference>
<evidence type="ECO:0000313" key="10">
    <source>
        <dbReference type="Proteomes" id="UP000219353"/>
    </source>
</evidence>
<organism evidence="9 10">
    <name type="scientific">Arsukibacterium tuosuense</name>
    <dbReference type="NCBI Taxonomy" id="1323745"/>
    <lineage>
        <taxon>Bacteria</taxon>
        <taxon>Pseudomonadati</taxon>
        <taxon>Pseudomonadota</taxon>
        <taxon>Gammaproteobacteria</taxon>
        <taxon>Chromatiales</taxon>
        <taxon>Chromatiaceae</taxon>
        <taxon>Arsukibacterium</taxon>
    </lineage>
</organism>
<feature type="domain" description="Methyl-accepting transducer" evidence="7">
    <location>
        <begin position="272"/>
        <end position="487"/>
    </location>
</feature>
<dbReference type="PROSITE" id="PS50111">
    <property type="entry name" value="CHEMOTAXIS_TRANSDUC_2"/>
    <property type="match status" value="1"/>
</dbReference>
<protein>
    <submittedName>
        <fullName evidence="9">Methyl-accepting chemotaxis protein</fullName>
    </submittedName>
</protein>